<name>A0AB37DIZ1_9LACO</name>
<dbReference type="EMBL" id="CP047143">
    <property type="protein sequence ID" value="QHQ69135.1"/>
    <property type="molecule type" value="Genomic_DNA"/>
</dbReference>
<reference evidence="1 2" key="1">
    <citation type="submission" date="2019-12" db="EMBL/GenBank/DDBJ databases">
        <title>Complete Genome Sequences of Lactobacillus strains, C25 and P38, Isolated from Chicken Cecum.</title>
        <authorList>
            <person name="Hassan H.M."/>
            <person name="Mendoza M."/>
            <person name="Rezvani M."/>
            <person name="Koci M.D."/>
            <person name="Dickey A.N."/>
            <person name="Scholl E.H."/>
        </authorList>
    </citation>
    <scope>NUCLEOTIDE SEQUENCE [LARGE SCALE GENOMIC DNA]</scope>
    <source>
        <strain evidence="1 2">C25</strain>
        <plasmid evidence="1 2">unnamed</plasmid>
    </source>
</reference>
<keyword evidence="1" id="KW-0614">Plasmid</keyword>
<sequence>MFETMMEVFSENRSKAEAKAEVRQFKEWYEDNPKLLPMLSEAFNEMTQHKDTDSVIADISDISSAFGTICNVGNITSNDKQEEVMSALLFMYSQTGY</sequence>
<dbReference type="Proteomes" id="UP000464915">
    <property type="component" value="Plasmid unnamed"/>
</dbReference>
<evidence type="ECO:0000313" key="2">
    <source>
        <dbReference type="Proteomes" id="UP000464915"/>
    </source>
</evidence>
<proteinExistence type="predicted"/>
<dbReference type="AlphaFoldDB" id="A0AB37DIZ1"/>
<dbReference type="RefSeq" id="WP_065989131.1">
    <property type="nucleotide sequence ID" value="NZ_CP047143.1"/>
</dbReference>
<geneLocation type="plasmid" evidence="1 2">
    <name>unnamed</name>
</geneLocation>
<evidence type="ECO:0000313" key="1">
    <source>
        <dbReference type="EMBL" id="QHQ69135.1"/>
    </source>
</evidence>
<accession>A0AB37DIZ1</accession>
<protein>
    <submittedName>
        <fullName evidence="1">Uncharacterized protein</fullName>
    </submittedName>
</protein>
<gene>
    <name evidence="1" type="ORF">GSR61_11150</name>
</gene>
<organism evidence="1 2">
    <name type="scientific">Lactobacillus crispatus</name>
    <dbReference type="NCBI Taxonomy" id="47770"/>
    <lineage>
        <taxon>Bacteria</taxon>
        <taxon>Bacillati</taxon>
        <taxon>Bacillota</taxon>
        <taxon>Bacilli</taxon>
        <taxon>Lactobacillales</taxon>
        <taxon>Lactobacillaceae</taxon>
        <taxon>Lactobacillus</taxon>
    </lineage>
</organism>